<dbReference type="InterPro" id="IPR036895">
    <property type="entry name" value="Uracil-DNA_glycosylase-like_sf"/>
</dbReference>
<evidence type="ECO:0000313" key="14">
    <source>
        <dbReference type="EMBL" id="PQO43520.1"/>
    </source>
</evidence>
<evidence type="ECO:0000256" key="4">
    <source>
        <dbReference type="ARBA" id="ARBA00019403"/>
    </source>
</evidence>
<dbReference type="Gene3D" id="3.40.470.10">
    <property type="entry name" value="Uracil-DNA glycosylase-like domain"/>
    <property type="match status" value="1"/>
</dbReference>
<keyword evidence="10" id="KW-0411">Iron-sulfur</keyword>
<sequence length="289" mass="31396">MSDDPQAHLRRAMLQQLRDWQSAGVDVAPHGRVLEVTEELVRAETPAAPAPVAPPAPPVAPPQPQAEAPPSKPEPTRPAPPQPTAPPQPVAASPAARGDKGEQLAILASEVAQCVKCHELASTRTQTVFGVGNPNARVCFFGEAPGADEDRQGEPFVGKAGQLLTQIIGACTFQREDVYILNTLKCRPPGNRNPSPEENANCMPYFVRQLEIIQPEYIVCLGKFAAQNLLKTEEAIGRLRGQFHEYNGAKVIATYHPAYLLRNPAAKRDVWEDMKMMLRDMGIPIPGAK</sequence>
<keyword evidence="11" id="KW-0234">DNA repair</keyword>
<dbReference type="GO" id="GO:0051539">
    <property type="term" value="F:4 iron, 4 sulfur cluster binding"/>
    <property type="evidence" value="ECO:0007669"/>
    <property type="project" value="UniProtKB-KW"/>
</dbReference>
<dbReference type="GO" id="GO:0006281">
    <property type="term" value="P:DNA repair"/>
    <property type="evidence" value="ECO:0007669"/>
    <property type="project" value="UniProtKB-KW"/>
</dbReference>
<dbReference type="RefSeq" id="WP_105337806.1">
    <property type="nucleotide sequence ID" value="NZ_PUHZ01000023.1"/>
</dbReference>
<evidence type="ECO:0000259" key="13">
    <source>
        <dbReference type="SMART" id="SM00986"/>
    </source>
</evidence>
<organism evidence="14 15">
    <name type="scientific">Blastopirellula marina</name>
    <dbReference type="NCBI Taxonomy" id="124"/>
    <lineage>
        <taxon>Bacteria</taxon>
        <taxon>Pseudomonadati</taxon>
        <taxon>Planctomycetota</taxon>
        <taxon>Planctomycetia</taxon>
        <taxon>Pirellulales</taxon>
        <taxon>Pirellulaceae</taxon>
        <taxon>Blastopirellula</taxon>
    </lineage>
</organism>
<feature type="compositionally biased region" description="Pro residues" evidence="12">
    <location>
        <begin position="48"/>
        <end position="64"/>
    </location>
</feature>
<evidence type="ECO:0000256" key="5">
    <source>
        <dbReference type="ARBA" id="ARBA00022485"/>
    </source>
</evidence>
<feature type="region of interest" description="Disordered" evidence="12">
    <location>
        <begin position="38"/>
        <end position="99"/>
    </location>
</feature>
<keyword evidence="6" id="KW-0479">Metal-binding</keyword>
<dbReference type="SUPFAM" id="SSF52141">
    <property type="entry name" value="Uracil-DNA glycosylase-like"/>
    <property type="match status" value="1"/>
</dbReference>
<evidence type="ECO:0000256" key="3">
    <source>
        <dbReference type="ARBA" id="ARBA00012030"/>
    </source>
</evidence>
<dbReference type="InterPro" id="IPR051536">
    <property type="entry name" value="UDG_Type-4/5"/>
</dbReference>
<evidence type="ECO:0000256" key="2">
    <source>
        <dbReference type="ARBA" id="ARBA00006521"/>
    </source>
</evidence>
<evidence type="ECO:0000313" key="15">
    <source>
        <dbReference type="Proteomes" id="UP000237819"/>
    </source>
</evidence>
<keyword evidence="7" id="KW-0227">DNA damage</keyword>
<dbReference type="PANTHER" id="PTHR33693:SF1">
    <property type="entry name" value="TYPE-4 URACIL-DNA GLYCOSYLASE"/>
    <property type="match status" value="1"/>
</dbReference>
<evidence type="ECO:0000256" key="6">
    <source>
        <dbReference type="ARBA" id="ARBA00022723"/>
    </source>
</evidence>
<name>A0A2S8GGT7_9BACT</name>
<dbReference type="InterPro" id="IPR005273">
    <property type="entry name" value="Ura-DNA_glyco_family4"/>
</dbReference>
<feature type="compositionally biased region" description="Pro residues" evidence="12">
    <location>
        <begin position="70"/>
        <end position="89"/>
    </location>
</feature>
<evidence type="ECO:0000256" key="1">
    <source>
        <dbReference type="ARBA" id="ARBA00001400"/>
    </source>
</evidence>
<dbReference type="SMART" id="SM00986">
    <property type="entry name" value="UDG"/>
    <property type="match status" value="1"/>
</dbReference>
<comment type="similarity">
    <text evidence="2">Belongs to the uracil-DNA glycosylase (UDG) superfamily. Type 4 (UDGa) family.</text>
</comment>
<evidence type="ECO:0000256" key="8">
    <source>
        <dbReference type="ARBA" id="ARBA00022801"/>
    </source>
</evidence>
<dbReference type="PANTHER" id="PTHR33693">
    <property type="entry name" value="TYPE-5 URACIL-DNA GLYCOSYLASE"/>
    <property type="match status" value="1"/>
</dbReference>
<evidence type="ECO:0000256" key="7">
    <source>
        <dbReference type="ARBA" id="ARBA00022763"/>
    </source>
</evidence>
<keyword evidence="5" id="KW-0004">4Fe-4S</keyword>
<dbReference type="CDD" id="cd10030">
    <property type="entry name" value="UDG-F4_TTUDGA_SPO1dp_like"/>
    <property type="match status" value="1"/>
</dbReference>
<dbReference type="EMBL" id="PUHZ01000023">
    <property type="protein sequence ID" value="PQO43520.1"/>
    <property type="molecule type" value="Genomic_DNA"/>
</dbReference>
<proteinExistence type="inferred from homology"/>
<dbReference type="EC" id="3.2.2.27" evidence="3"/>
<evidence type="ECO:0000256" key="12">
    <source>
        <dbReference type="SAM" id="MobiDB-lite"/>
    </source>
</evidence>
<dbReference type="NCBIfam" id="TIGR00758">
    <property type="entry name" value="UDG_fam4"/>
    <property type="match status" value="1"/>
</dbReference>
<reference evidence="14 15" key="1">
    <citation type="submission" date="2018-02" db="EMBL/GenBank/DDBJ databases">
        <title>Comparative genomes isolates from brazilian mangrove.</title>
        <authorList>
            <person name="Araujo J.E."/>
            <person name="Taketani R.G."/>
            <person name="Silva M.C.P."/>
            <person name="Loureco M.V."/>
            <person name="Andreote F.D."/>
        </authorList>
    </citation>
    <scope>NUCLEOTIDE SEQUENCE [LARGE SCALE GENOMIC DNA]</scope>
    <source>
        <strain evidence="14 15">Nap-Phe MGV</strain>
    </source>
</reference>
<dbReference type="AlphaFoldDB" id="A0A2S8GGT7"/>
<dbReference type="Proteomes" id="UP000237819">
    <property type="component" value="Unassembled WGS sequence"/>
</dbReference>
<evidence type="ECO:0000256" key="11">
    <source>
        <dbReference type="ARBA" id="ARBA00023204"/>
    </source>
</evidence>
<dbReference type="GO" id="GO:0004844">
    <property type="term" value="F:uracil DNA N-glycosylase activity"/>
    <property type="evidence" value="ECO:0007669"/>
    <property type="project" value="UniProtKB-EC"/>
</dbReference>
<gene>
    <name evidence="14" type="ORF">C5Y93_22985</name>
</gene>
<comment type="catalytic activity">
    <reaction evidence="1">
        <text>Hydrolyzes single-stranded DNA or mismatched double-stranded DNA and polynucleotides, releasing free uracil.</text>
        <dbReference type="EC" id="3.2.2.27"/>
    </reaction>
</comment>
<dbReference type="GO" id="GO:0046872">
    <property type="term" value="F:metal ion binding"/>
    <property type="evidence" value="ECO:0007669"/>
    <property type="project" value="UniProtKB-KW"/>
</dbReference>
<protein>
    <recommendedName>
        <fullName evidence="4">Type-4 uracil-DNA glycosylase</fullName>
        <ecNumber evidence="3">3.2.2.27</ecNumber>
    </recommendedName>
</protein>
<evidence type="ECO:0000256" key="9">
    <source>
        <dbReference type="ARBA" id="ARBA00023004"/>
    </source>
</evidence>
<dbReference type="SMART" id="SM00987">
    <property type="entry name" value="UreE_C"/>
    <property type="match status" value="1"/>
</dbReference>
<evidence type="ECO:0000256" key="10">
    <source>
        <dbReference type="ARBA" id="ARBA00023014"/>
    </source>
</evidence>
<keyword evidence="8" id="KW-0378">Hydrolase</keyword>
<feature type="domain" description="Uracil-DNA glycosylase-like" evidence="13">
    <location>
        <begin position="129"/>
        <end position="275"/>
    </location>
</feature>
<comment type="caution">
    <text evidence="14">The sequence shown here is derived from an EMBL/GenBank/DDBJ whole genome shotgun (WGS) entry which is preliminary data.</text>
</comment>
<dbReference type="OrthoDB" id="5290748at2"/>
<dbReference type="Pfam" id="PF03167">
    <property type="entry name" value="UDG"/>
    <property type="match status" value="1"/>
</dbReference>
<dbReference type="InterPro" id="IPR005122">
    <property type="entry name" value="Uracil-DNA_glycosylase-like"/>
</dbReference>
<accession>A0A2S8GGT7</accession>
<keyword evidence="9" id="KW-0408">Iron</keyword>